<dbReference type="Pfam" id="PF02770">
    <property type="entry name" value="Acyl-CoA_dh_M"/>
    <property type="match status" value="1"/>
</dbReference>
<comment type="catalytic activity">
    <reaction evidence="13">
        <text>dibenzothiophene + 2 FMNH2 + 2 O2 = dibenzothiophene 5,5-dioxide + 2 FMN + 2 H2O + 2 H(+)</text>
        <dbReference type="Rhea" id="RHEA:49072"/>
        <dbReference type="ChEBI" id="CHEBI:15377"/>
        <dbReference type="ChEBI" id="CHEBI:15378"/>
        <dbReference type="ChEBI" id="CHEBI:15379"/>
        <dbReference type="ChEBI" id="CHEBI:23681"/>
        <dbReference type="ChEBI" id="CHEBI:57618"/>
        <dbReference type="ChEBI" id="CHEBI:58210"/>
        <dbReference type="ChEBI" id="CHEBI:90356"/>
        <dbReference type="EC" id="1.14.14.21"/>
    </reaction>
</comment>
<name>A0A0C3A3M1_RHOER</name>
<comment type="caution">
    <text evidence="17">The sequence shown here is derived from an EMBL/GenBank/DDBJ whole genome shotgun (WGS) entry which is preliminary data.</text>
</comment>
<evidence type="ECO:0000256" key="10">
    <source>
        <dbReference type="ARBA" id="ARBA00034345"/>
    </source>
</evidence>
<evidence type="ECO:0000259" key="15">
    <source>
        <dbReference type="Pfam" id="PF02771"/>
    </source>
</evidence>
<organism evidence="17 18">
    <name type="scientific">Rhodococcus erythropolis</name>
    <name type="common">Arthrobacter picolinophilus</name>
    <dbReference type="NCBI Taxonomy" id="1833"/>
    <lineage>
        <taxon>Bacteria</taxon>
        <taxon>Bacillati</taxon>
        <taxon>Actinomycetota</taxon>
        <taxon>Actinomycetes</taxon>
        <taxon>Mycobacteriales</taxon>
        <taxon>Nocardiaceae</taxon>
        <taxon>Rhodococcus</taxon>
        <taxon>Rhodococcus erythropolis group</taxon>
    </lineage>
</organism>
<evidence type="ECO:0000256" key="13">
    <source>
        <dbReference type="ARBA" id="ARBA00049456"/>
    </source>
</evidence>
<dbReference type="InterPro" id="IPR013107">
    <property type="entry name" value="Acyl-CoA_DH_C"/>
</dbReference>
<gene>
    <name evidence="17" type="ORF">BS297_12555</name>
</gene>
<evidence type="ECO:0000256" key="6">
    <source>
        <dbReference type="ARBA" id="ARBA00023033"/>
    </source>
</evidence>
<protein>
    <recommendedName>
        <fullName evidence="10">Dibenzothiophene monooxygenase</fullName>
        <ecNumber evidence="9">1.14.14.21</ecNumber>
    </recommendedName>
</protein>
<sequence>MTAVDIQEIAHRITSEDEALSVASQLSDEFAAGAGVRDAQRLLPHDEVRTLAQSGLLGLSVPKGFGGIDASTETLAEVFRLLAEGDPSIAQIPHSHFTFLEALRYQGSNEQKQFFYAEALSGKQFANAQSERGNKTIDIDGTTLTPDGEDFVLEGRKFYCTGALFADWIVVRAANADQFTETGAQVKSAVYLPRSTPGLSIADDWDGMGQKTTASGTVTLESVSVPRFNVVPFTSLFTHPTTYGAQAQILHAAIDTGIASAALRESVKLAAKARPFFEAKVDTAVEDPLLVQLAGEAAIEVRAARSLLAEAARSIDVARFSPTEDSTARASIDAATAKVVGARASLAATSTLFEIGGTRSAGESANLSRFWRDARTHTLHDPTRWKVQHIGRWTLSGTIPPRHGLL</sequence>
<evidence type="ECO:0000256" key="1">
    <source>
        <dbReference type="ARBA" id="ARBA00004496"/>
    </source>
</evidence>
<keyword evidence="5" id="KW-0560">Oxidoreductase</keyword>
<dbReference type="Pfam" id="PF02771">
    <property type="entry name" value="Acyl-CoA_dh_N"/>
    <property type="match status" value="1"/>
</dbReference>
<keyword evidence="3" id="KW-0288">FMN</keyword>
<evidence type="ECO:0000259" key="16">
    <source>
        <dbReference type="Pfam" id="PF08028"/>
    </source>
</evidence>
<feature type="domain" description="Acyl-CoA dehydrogenase/oxidase N-terminal" evidence="15">
    <location>
        <begin position="24"/>
        <end position="122"/>
    </location>
</feature>
<dbReference type="SUPFAM" id="SSF47203">
    <property type="entry name" value="Acyl-CoA dehydrogenase C-terminal domain-like"/>
    <property type="match status" value="1"/>
</dbReference>
<keyword evidence="6" id="KW-0503">Monooxygenase</keyword>
<evidence type="ECO:0000256" key="4">
    <source>
        <dbReference type="ARBA" id="ARBA00022741"/>
    </source>
</evidence>
<evidence type="ECO:0000256" key="11">
    <source>
        <dbReference type="ARBA" id="ARBA00047859"/>
    </source>
</evidence>
<accession>A0A0C3A3M1</accession>
<keyword evidence="4" id="KW-0547">Nucleotide-binding</keyword>
<dbReference type="GO" id="GO:0005737">
    <property type="term" value="C:cytoplasm"/>
    <property type="evidence" value="ECO:0007669"/>
    <property type="project" value="UniProtKB-SubCell"/>
</dbReference>
<dbReference type="Gene3D" id="1.20.140.10">
    <property type="entry name" value="Butyryl-CoA Dehydrogenase, subunit A, domain 3"/>
    <property type="match status" value="1"/>
</dbReference>
<dbReference type="SUPFAM" id="SSF56645">
    <property type="entry name" value="Acyl-CoA dehydrogenase NM domain-like"/>
    <property type="match status" value="1"/>
</dbReference>
<dbReference type="PIRSF" id="PIRSF016578">
    <property type="entry name" value="HsaA"/>
    <property type="match status" value="1"/>
</dbReference>
<dbReference type="GO" id="GO:0006552">
    <property type="term" value="P:L-leucine catabolic process"/>
    <property type="evidence" value="ECO:0007669"/>
    <property type="project" value="TreeGrafter"/>
</dbReference>
<dbReference type="InterPro" id="IPR036250">
    <property type="entry name" value="AcylCo_DH-like_C"/>
</dbReference>
<dbReference type="InterPro" id="IPR037069">
    <property type="entry name" value="AcylCoA_DH/ox_N_sf"/>
</dbReference>
<evidence type="ECO:0000256" key="9">
    <source>
        <dbReference type="ARBA" id="ARBA00034328"/>
    </source>
</evidence>
<evidence type="ECO:0000313" key="17">
    <source>
        <dbReference type="EMBL" id="KAB2585025.1"/>
    </source>
</evidence>
<dbReference type="NCBIfam" id="TIGR04022">
    <property type="entry name" value="sulfur_SfnB"/>
    <property type="match status" value="1"/>
</dbReference>
<dbReference type="InterPro" id="IPR009100">
    <property type="entry name" value="AcylCoA_DH/oxidase_NM_dom_sf"/>
</dbReference>
<dbReference type="PANTHER" id="PTHR43884:SF12">
    <property type="entry name" value="ISOVALERYL-COA DEHYDROGENASE, MITOCHONDRIAL-RELATED"/>
    <property type="match status" value="1"/>
</dbReference>
<evidence type="ECO:0000256" key="3">
    <source>
        <dbReference type="ARBA" id="ARBA00022643"/>
    </source>
</evidence>
<proteinExistence type="inferred from homology"/>
<dbReference type="InterPro" id="IPR046373">
    <property type="entry name" value="Acyl-CoA_Oxase/DH_mid-dom_sf"/>
</dbReference>
<evidence type="ECO:0000259" key="14">
    <source>
        <dbReference type="Pfam" id="PF02770"/>
    </source>
</evidence>
<dbReference type="EMBL" id="MRBO01000377">
    <property type="protein sequence ID" value="KAB2585025.1"/>
    <property type="molecule type" value="Genomic_DNA"/>
</dbReference>
<evidence type="ECO:0000256" key="12">
    <source>
        <dbReference type="ARBA" id="ARBA00048445"/>
    </source>
</evidence>
<dbReference type="InterPro" id="IPR006091">
    <property type="entry name" value="Acyl-CoA_Oxase/DH_mid-dom"/>
</dbReference>
<dbReference type="GO" id="GO:0004497">
    <property type="term" value="F:monooxygenase activity"/>
    <property type="evidence" value="ECO:0007669"/>
    <property type="project" value="UniProtKB-KW"/>
</dbReference>
<dbReference type="Gene3D" id="1.10.540.10">
    <property type="entry name" value="Acyl-CoA dehydrogenase/oxidase, N-terminal domain"/>
    <property type="match status" value="1"/>
</dbReference>
<evidence type="ECO:0000256" key="8">
    <source>
        <dbReference type="ARBA" id="ARBA00034317"/>
    </source>
</evidence>
<comment type="pathway">
    <text evidence="7">Sulfur metabolism; dibenzothiophene degradation.</text>
</comment>
<feature type="domain" description="Acyl-CoA dehydrogenase C-terminal" evidence="16">
    <location>
        <begin position="249"/>
        <end position="381"/>
    </location>
</feature>
<evidence type="ECO:0000313" key="18">
    <source>
        <dbReference type="Proteomes" id="UP000325576"/>
    </source>
</evidence>
<comment type="similarity">
    <text evidence="8">Belongs to the DszC flavin monooxygenase family.</text>
</comment>
<evidence type="ECO:0000256" key="7">
    <source>
        <dbReference type="ARBA" id="ARBA00034307"/>
    </source>
</evidence>
<reference evidence="17 18" key="1">
    <citation type="journal article" date="2017" name="Poromechanics V (2013)">
        <title>Genomic Characterization of the Arsenic-Tolerant Actinobacterium, &lt;i&gt;Rhodococcus erythropolis&lt;/i&gt; S43.</title>
        <authorList>
            <person name="Retamal-Morales G."/>
            <person name="Mehnert M."/>
            <person name="Schwabe R."/>
            <person name="Tischler D."/>
            <person name="Schloemann M."/>
            <person name="Levican G.J."/>
        </authorList>
    </citation>
    <scope>NUCLEOTIDE SEQUENCE [LARGE SCALE GENOMIC DNA]</scope>
    <source>
        <strain evidence="17 18">S43</strain>
    </source>
</reference>
<dbReference type="GO" id="GO:0008470">
    <property type="term" value="F:3-methylbutanoyl-CoA dehydrogenase activity"/>
    <property type="evidence" value="ECO:0007669"/>
    <property type="project" value="TreeGrafter"/>
</dbReference>
<evidence type="ECO:0000256" key="5">
    <source>
        <dbReference type="ARBA" id="ARBA00023002"/>
    </source>
</evidence>
<dbReference type="Pfam" id="PF08028">
    <property type="entry name" value="Acyl-CoA_dh_2"/>
    <property type="match status" value="1"/>
</dbReference>
<evidence type="ECO:0000256" key="2">
    <source>
        <dbReference type="ARBA" id="ARBA00022630"/>
    </source>
</evidence>
<dbReference type="AlphaFoldDB" id="A0A0C3A3M1"/>
<feature type="domain" description="Acyl-CoA oxidase/dehydrogenase middle" evidence="14">
    <location>
        <begin position="133"/>
        <end position="223"/>
    </location>
</feature>
<dbReference type="InterPro" id="IPR023922">
    <property type="entry name" value="S04_starv_induced_SfnB"/>
</dbReference>
<dbReference type="Gene3D" id="2.40.110.10">
    <property type="entry name" value="Butyryl-CoA Dehydrogenase, subunit A, domain 2"/>
    <property type="match status" value="1"/>
</dbReference>
<dbReference type="GO" id="GO:0050660">
    <property type="term" value="F:flavin adenine dinucleotide binding"/>
    <property type="evidence" value="ECO:0007669"/>
    <property type="project" value="InterPro"/>
</dbReference>
<dbReference type="Proteomes" id="UP000325576">
    <property type="component" value="Unassembled WGS sequence"/>
</dbReference>
<comment type="catalytic activity">
    <reaction evidence="11">
        <text>dibenzothiophene + FMNH2 + O2 = dibenzothiophene 5-oxide + FMN + H2O + H(+)</text>
        <dbReference type="Rhea" id="RHEA:49076"/>
        <dbReference type="ChEBI" id="CHEBI:15377"/>
        <dbReference type="ChEBI" id="CHEBI:15378"/>
        <dbReference type="ChEBI" id="CHEBI:15379"/>
        <dbReference type="ChEBI" id="CHEBI:23681"/>
        <dbReference type="ChEBI" id="CHEBI:23683"/>
        <dbReference type="ChEBI" id="CHEBI:57618"/>
        <dbReference type="ChEBI" id="CHEBI:58210"/>
    </reaction>
</comment>
<dbReference type="PANTHER" id="PTHR43884">
    <property type="entry name" value="ACYL-COA DEHYDROGENASE"/>
    <property type="match status" value="1"/>
</dbReference>
<keyword evidence="2" id="KW-0285">Flavoprotein</keyword>
<comment type="subcellular location">
    <subcellularLocation>
        <location evidence="1">Cytoplasm</location>
    </subcellularLocation>
</comment>
<dbReference type="EC" id="1.14.14.21" evidence="9"/>
<dbReference type="InterPro" id="IPR013786">
    <property type="entry name" value="AcylCoA_DH/ox_N"/>
</dbReference>
<comment type="catalytic activity">
    <reaction evidence="12">
        <text>dibenzothiophene 5-oxide + FMNH2 + O2 = dibenzothiophene 5,5-dioxide + FMN + H2O + H(+)</text>
        <dbReference type="Rhea" id="RHEA:49080"/>
        <dbReference type="ChEBI" id="CHEBI:15377"/>
        <dbReference type="ChEBI" id="CHEBI:15378"/>
        <dbReference type="ChEBI" id="CHEBI:15379"/>
        <dbReference type="ChEBI" id="CHEBI:23683"/>
        <dbReference type="ChEBI" id="CHEBI:57618"/>
        <dbReference type="ChEBI" id="CHEBI:58210"/>
        <dbReference type="ChEBI" id="CHEBI:90356"/>
    </reaction>
</comment>